<dbReference type="AlphaFoldDB" id="A0A1E1WNZ7"/>
<dbReference type="InterPro" id="IPR036691">
    <property type="entry name" value="Endo/exonu/phosph_ase_sf"/>
</dbReference>
<dbReference type="EMBL" id="GDQN01002324">
    <property type="protein sequence ID" value="JAT88730.1"/>
    <property type="molecule type" value="Transcribed_RNA"/>
</dbReference>
<dbReference type="SUPFAM" id="SSF56219">
    <property type="entry name" value="DNase I-like"/>
    <property type="match status" value="1"/>
</dbReference>
<sequence length="99" mass="11343">DIISEIDETGVSKAVRCLPEQCSTYFNWSENSLKIIHQNIRSIQKNLDQLLVILEITKQEYDIIVLTECWLESVSNLPILDGYASFRSNKIKNKNDGVV</sequence>
<protein>
    <recommendedName>
        <fullName evidence="2">Endonuclease/exonuclease/phosphatase domain-containing protein</fullName>
    </recommendedName>
</protein>
<reference evidence="1" key="1">
    <citation type="submission" date="2015-09" db="EMBL/GenBank/DDBJ databases">
        <title>De novo assembly of Pectinophora gossypiella (Pink Bollworm) gut transcriptome.</title>
        <authorList>
            <person name="Tassone E.E."/>
        </authorList>
    </citation>
    <scope>NUCLEOTIDE SEQUENCE</scope>
</reference>
<dbReference type="Gene3D" id="3.60.10.10">
    <property type="entry name" value="Endonuclease/exonuclease/phosphatase"/>
    <property type="match status" value="1"/>
</dbReference>
<feature type="non-terminal residue" evidence="1">
    <location>
        <position position="99"/>
    </location>
</feature>
<evidence type="ECO:0008006" key="2">
    <source>
        <dbReference type="Google" id="ProtNLM"/>
    </source>
</evidence>
<accession>A0A1E1WNZ7</accession>
<feature type="non-terminal residue" evidence="1">
    <location>
        <position position="1"/>
    </location>
</feature>
<name>A0A1E1WNZ7_PECGO</name>
<proteinExistence type="predicted"/>
<gene>
    <name evidence="1" type="ORF">g.16857</name>
</gene>
<organism evidence="1">
    <name type="scientific">Pectinophora gossypiella</name>
    <name type="common">Cotton pink bollworm</name>
    <name type="synonym">Depressaria gossypiella</name>
    <dbReference type="NCBI Taxonomy" id="13191"/>
    <lineage>
        <taxon>Eukaryota</taxon>
        <taxon>Metazoa</taxon>
        <taxon>Ecdysozoa</taxon>
        <taxon>Arthropoda</taxon>
        <taxon>Hexapoda</taxon>
        <taxon>Insecta</taxon>
        <taxon>Pterygota</taxon>
        <taxon>Neoptera</taxon>
        <taxon>Endopterygota</taxon>
        <taxon>Lepidoptera</taxon>
        <taxon>Glossata</taxon>
        <taxon>Ditrysia</taxon>
        <taxon>Gelechioidea</taxon>
        <taxon>Gelechiidae</taxon>
        <taxon>Apatetrinae</taxon>
        <taxon>Pectinophora</taxon>
    </lineage>
</organism>
<evidence type="ECO:0000313" key="1">
    <source>
        <dbReference type="EMBL" id="JAT88730.1"/>
    </source>
</evidence>